<dbReference type="InterPro" id="IPR001610">
    <property type="entry name" value="PAC"/>
</dbReference>
<proteinExistence type="predicted"/>
<dbReference type="Pfam" id="PF00990">
    <property type="entry name" value="GGDEF"/>
    <property type="match status" value="1"/>
</dbReference>
<dbReference type="SMART" id="SM01079">
    <property type="entry name" value="CHASE"/>
    <property type="match status" value="1"/>
</dbReference>
<dbReference type="SMART" id="SM00091">
    <property type="entry name" value="PAS"/>
    <property type="match status" value="2"/>
</dbReference>
<dbReference type="InterPro" id="IPR000700">
    <property type="entry name" value="PAS-assoc_C"/>
</dbReference>
<comment type="caution">
    <text evidence="11">The sequence shown here is derived from an EMBL/GenBank/DDBJ whole genome shotgun (WGS) entry which is preliminary data.</text>
</comment>
<sequence length="984" mass="110431">MLRFFQRFKGNPYLWAAIVFCIALSLCTGLILKLEEYNDKEALALTHDLAAVHAHAIEHKVGQALSAAYAVAALVKDTQGQITNFETFATQLLEFHPAISAIYLAPDGITRQVVPPPWREKGLGVNLLTDPERKTETILAKNTKRLTLAGPQVLSRGGTGIIGRLPVFLKRNDGTEYFWGMVSVVISLPKILQDAGLPALAQRGYQYQLWRINPETGQKQMIDGNRELDAADQIHHPFTLPNTEWNLDVTHQVSEASLYGLYLKYSLGFIFSLMLADLVKLLLEARIQKRNLKNIIASRTAELAESEADLRRAQAISKTGSWVIDINRHQIQCSEEAARIWDTPADAPLSPDTLIQKVHPDDRDAAFNNWLKALAGQESEIEYRLEINGQIRWVHSQLESVTTAEQLSHRRIGTIQDITERKHAEENLRVAAIAFEGQEGMVITNEQREILRVNQAFTRITGYTREEAVGQKTSLLKSGMHSASYYSDMSEQLDQHGFWQGEIWNRRKNGEIYPEWLTITAVTSEHDQSIHFVGTMLDITQRKATEAKLEHLAYHDPLTGLANRRLLLDRLEHALASNTRSHRFGAILYLDLDNFKTINDINGHGKGDQLLQQVARRLTVRLNKGDTLARIGGDEFALILEDLGDTMREAAICAKTLATQILDDIAASYFLDDSEHHTSASIGIELFSAHSHSAEDILKQVEVAMYEAKASGGNNVYFFDPDMLNIVTTRAMMEADMRAGISHEQFILHYQPQVNSAGKIIGAEALLRWQHPEKGMISPAEFIPLAEESGMIIPIGNWVMRTACAQLRAWHQQKETSHLTMSINVSAKQFRQPDFSDIVLHCIDHIGVDARKIKLELTESLLVDNIEETIQKMHLLKAHGVCFSLDDFGTGYSSLSYLKQLPLDQLKIDQSFVKDILINPNDAAITRTIIGLGKSLGLAVIAEGVETDAQRLFLQNQDCHAFQGYLFGRPVPELDLTRKFSLSR</sequence>
<evidence type="ECO:0000256" key="5">
    <source>
        <dbReference type="SAM" id="Phobius"/>
    </source>
</evidence>
<dbReference type="Gene3D" id="3.30.70.270">
    <property type="match status" value="1"/>
</dbReference>
<dbReference type="Proteomes" id="UP000613113">
    <property type="component" value="Unassembled WGS sequence"/>
</dbReference>
<dbReference type="InterPro" id="IPR000014">
    <property type="entry name" value="PAS"/>
</dbReference>
<dbReference type="SMART" id="SM00267">
    <property type="entry name" value="GGDEF"/>
    <property type="match status" value="1"/>
</dbReference>
<dbReference type="PROSITE" id="PS50113">
    <property type="entry name" value="PAC"/>
    <property type="match status" value="2"/>
</dbReference>
<keyword evidence="4 5" id="KW-0472">Membrane</keyword>
<evidence type="ECO:0000259" key="6">
    <source>
        <dbReference type="PROSITE" id="PS50112"/>
    </source>
</evidence>
<feature type="domain" description="PAC" evidence="7">
    <location>
        <begin position="377"/>
        <end position="430"/>
    </location>
</feature>
<feature type="transmembrane region" description="Helical" evidence="5">
    <location>
        <begin position="12"/>
        <end position="32"/>
    </location>
</feature>
<evidence type="ECO:0000259" key="9">
    <source>
        <dbReference type="PROSITE" id="PS50883"/>
    </source>
</evidence>
<dbReference type="SUPFAM" id="SSF141868">
    <property type="entry name" value="EAL domain-like"/>
    <property type="match status" value="1"/>
</dbReference>
<dbReference type="Pfam" id="PF08447">
    <property type="entry name" value="PAS_3"/>
    <property type="match status" value="1"/>
</dbReference>
<gene>
    <name evidence="11" type="ORF">H8K27_15685</name>
</gene>
<dbReference type="InterPro" id="IPR000160">
    <property type="entry name" value="GGDEF_dom"/>
</dbReference>
<dbReference type="NCBIfam" id="TIGR00229">
    <property type="entry name" value="sensory_box"/>
    <property type="match status" value="2"/>
</dbReference>
<dbReference type="InterPro" id="IPR035919">
    <property type="entry name" value="EAL_sf"/>
</dbReference>
<dbReference type="InterPro" id="IPR001633">
    <property type="entry name" value="EAL_dom"/>
</dbReference>
<dbReference type="InterPro" id="IPR013655">
    <property type="entry name" value="PAS_fold_3"/>
</dbReference>
<feature type="domain" description="EAL" evidence="9">
    <location>
        <begin position="730"/>
        <end position="984"/>
    </location>
</feature>
<dbReference type="Gene3D" id="3.30.450.350">
    <property type="entry name" value="CHASE domain"/>
    <property type="match status" value="1"/>
</dbReference>
<dbReference type="InterPro" id="IPR029787">
    <property type="entry name" value="Nucleotide_cyclase"/>
</dbReference>
<dbReference type="Pfam" id="PF13426">
    <property type="entry name" value="PAS_9"/>
    <property type="match status" value="1"/>
</dbReference>
<keyword evidence="2 5" id="KW-0812">Transmembrane</keyword>
<dbReference type="PROSITE" id="PS50112">
    <property type="entry name" value="PAS"/>
    <property type="match status" value="1"/>
</dbReference>
<dbReference type="RefSeq" id="WP_186864122.1">
    <property type="nucleotide sequence ID" value="NZ_JACOGC010000009.1"/>
</dbReference>
<evidence type="ECO:0000259" key="8">
    <source>
        <dbReference type="PROSITE" id="PS50839"/>
    </source>
</evidence>
<dbReference type="PROSITE" id="PS50883">
    <property type="entry name" value="EAL"/>
    <property type="match status" value="1"/>
</dbReference>
<dbReference type="SUPFAM" id="SSF55785">
    <property type="entry name" value="PYP-like sensor domain (PAS domain)"/>
    <property type="match status" value="2"/>
</dbReference>
<dbReference type="EMBL" id="JACOGC010000009">
    <property type="protein sequence ID" value="MBC3886570.1"/>
    <property type="molecule type" value="Genomic_DNA"/>
</dbReference>
<keyword evidence="3 5" id="KW-1133">Transmembrane helix</keyword>
<organism evidence="11 12">
    <name type="scientific">Undibacterium griseum</name>
    <dbReference type="NCBI Taxonomy" id="2762295"/>
    <lineage>
        <taxon>Bacteria</taxon>
        <taxon>Pseudomonadati</taxon>
        <taxon>Pseudomonadota</taxon>
        <taxon>Betaproteobacteria</taxon>
        <taxon>Burkholderiales</taxon>
        <taxon>Oxalobacteraceae</taxon>
        <taxon>Undibacterium</taxon>
    </lineage>
</organism>
<protein>
    <submittedName>
        <fullName evidence="11">EAL domain-containing protein</fullName>
    </submittedName>
</protein>
<evidence type="ECO:0000259" key="7">
    <source>
        <dbReference type="PROSITE" id="PS50113"/>
    </source>
</evidence>
<dbReference type="InterPro" id="IPR006189">
    <property type="entry name" value="CHASE_dom"/>
</dbReference>
<dbReference type="PANTHER" id="PTHR44757:SF2">
    <property type="entry name" value="BIOFILM ARCHITECTURE MAINTENANCE PROTEIN MBAA"/>
    <property type="match status" value="1"/>
</dbReference>
<comment type="subcellular location">
    <subcellularLocation>
        <location evidence="1">Membrane</location>
    </subcellularLocation>
</comment>
<evidence type="ECO:0000259" key="10">
    <source>
        <dbReference type="PROSITE" id="PS50887"/>
    </source>
</evidence>
<feature type="domain" description="PAS" evidence="6">
    <location>
        <begin position="441"/>
        <end position="471"/>
    </location>
</feature>
<dbReference type="SMART" id="SM00086">
    <property type="entry name" value="PAC"/>
    <property type="match status" value="2"/>
</dbReference>
<dbReference type="NCBIfam" id="TIGR00254">
    <property type="entry name" value="GGDEF"/>
    <property type="match status" value="1"/>
</dbReference>
<feature type="domain" description="CHASE" evidence="8">
    <location>
        <begin position="115"/>
        <end position="201"/>
    </location>
</feature>
<evidence type="ECO:0000313" key="11">
    <source>
        <dbReference type="EMBL" id="MBC3886570.1"/>
    </source>
</evidence>
<dbReference type="CDD" id="cd01948">
    <property type="entry name" value="EAL"/>
    <property type="match status" value="1"/>
</dbReference>
<dbReference type="InterPro" id="IPR043128">
    <property type="entry name" value="Rev_trsase/Diguanyl_cyclase"/>
</dbReference>
<dbReference type="PROSITE" id="PS50887">
    <property type="entry name" value="GGDEF"/>
    <property type="match status" value="1"/>
</dbReference>
<dbReference type="InterPro" id="IPR052155">
    <property type="entry name" value="Biofilm_reg_signaling"/>
</dbReference>
<evidence type="ECO:0000256" key="1">
    <source>
        <dbReference type="ARBA" id="ARBA00004370"/>
    </source>
</evidence>
<reference evidence="11 12" key="1">
    <citation type="submission" date="2020-08" db="EMBL/GenBank/DDBJ databases">
        <title>Novel species isolated from subtropical streams in China.</title>
        <authorList>
            <person name="Lu H."/>
        </authorList>
    </citation>
    <scope>NUCLEOTIDE SEQUENCE [LARGE SCALE GENOMIC DNA]</scope>
    <source>
        <strain evidence="11 12">FT31W</strain>
    </source>
</reference>
<dbReference type="Gene3D" id="3.30.450.20">
    <property type="entry name" value="PAS domain"/>
    <property type="match status" value="2"/>
</dbReference>
<evidence type="ECO:0000256" key="4">
    <source>
        <dbReference type="ARBA" id="ARBA00023136"/>
    </source>
</evidence>
<dbReference type="SUPFAM" id="SSF55073">
    <property type="entry name" value="Nucleotide cyclase"/>
    <property type="match status" value="1"/>
</dbReference>
<dbReference type="PANTHER" id="PTHR44757">
    <property type="entry name" value="DIGUANYLATE CYCLASE DGCP"/>
    <property type="match status" value="1"/>
</dbReference>
<dbReference type="Pfam" id="PF03924">
    <property type="entry name" value="CHASE"/>
    <property type="match status" value="1"/>
</dbReference>
<evidence type="ECO:0000256" key="3">
    <source>
        <dbReference type="ARBA" id="ARBA00022989"/>
    </source>
</evidence>
<dbReference type="Pfam" id="PF00563">
    <property type="entry name" value="EAL"/>
    <property type="match status" value="1"/>
</dbReference>
<name>A0ABR6YS26_9BURK</name>
<feature type="domain" description="PAC" evidence="7">
    <location>
        <begin position="499"/>
        <end position="551"/>
    </location>
</feature>
<evidence type="ECO:0000256" key="2">
    <source>
        <dbReference type="ARBA" id="ARBA00022692"/>
    </source>
</evidence>
<dbReference type="Gene3D" id="2.10.70.100">
    <property type="match status" value="1"/>
</dbReference>
<accession>A0ABR6YS26</accession>
<dbReference type="CDD" id="cd00130">
    <property type="entry name" value="PAS"/>
    <property type="match status" value="2"/>
</dbReference>
<keyword evidence="12" id="KW-1185">Reference proteome</keyword>
<dbReference type="SMART" id="SM00052">
    <property type="entry name" value="EAL"/>
    <property type="match status" value="1"/>
</dbReference>
<dbReference type="CDD" id="cd01949">
    <property type="entry name" value="GGDEF"/>
    <property type="match status" value="1"/>
</dbReference>
<dbReference type="PROSITE" id="PS50839">
    <property type="entry name" value="CHASE"/>
    <property type="match status" value="1"/>
</dbReference>
<dbReference type="InterPro" id="IPR042240">
    <property type="entry name" value="CHASE_sf"/>
</dbReference>
<feature type="domain" description="GGDEF" evidence="10">
    <location>
        <begin position="583"/>
        <end position="721"/>
    </location>
</feature>
<dbReference type="Gene3D" id="3.20.20.450">
    <property type="entry name" value="EAL domain"/>
    <property type="match status" value="1"/>
</dbReference>
<dbReference type="InterPro" id="IPR035965">
    <property type="entry name" value="PAS-like_dom_sf"/>
</dbReference>
<evidence type="ECO:0000313" key="12">
    <source>
        <dbReference type="Proteomes" id="UP000613113"/>
    </source>
</evidence>